<dbReference type="Proteomes" id="UP000232688">
    <property type="component" value="Unassembled WGS sequence"/>
</dbReference>
<proteinExistence type="predicted"/>
<dbReference type="AlphaFoldDB" id="A0A2N0R2W8"/>
<evidence type="ECO:0000313" key="1">
    <source>
        <dbReference type="EMBL" id="PKC57651.1"/>
    </source>
</evidence>
<reference evidence="1 2" key="2">
    <citation type="submission" date="2017-10" db="EMBL/GenBank/DDBJ databases">
        <title>Genome analyses suggest a sexual origin of heterokaryosis in a supposedly ancient asexual fungus.</title>
        <authorList>
            <person name="Corradi N."/>
            <person name="Sedzielewska K."/>
            <person name="Noel J."/>
            <person name="Charron P."/>
            <person name="Farinelli L."/>
            <person name="Marton T."/>
            <person name="Kruger M."/>
            <person name="Pelin A."/>
            <person name="Brachmann A."/>
            <person name="Corradi N."/>
        </authorList>
    </citation>
    <scope>NUCLEOTIDE SEQUENCE [LARGE SCALE GENOMIC DNA]</scope>
    <source>
        <strain evidence="1 2">A1</strain>
    </source>
</reference>
<reference evidence="1 2" key="1">
    <citation type="submission" date="2017-10" db="EMBL/GenBank/DDBJ databases">
        <title>Extensive intraspecific genome diversity in a model arbuscular mycorrhizal fungus.</title>
        <authorList>
            <person name="Chen E.C.H."/>
            <person name="Morin E."/>
            <person name="Baudet D."/>
            <person name="Noel J."/>
            <person name="Ndikumana S."/>
            <person name="Charron P."/>
            <person name="St-Onge C."/>
            <person name="Giorgi J."/>
            <person name="Grigoriev I.V."/>
            <person name="Roux C."/>
            <person name="Martin F.M."/>
            <person name="Corradi N."/>
        </authorList>
    </citation>
    <scope>NUCLEOTIDE SEQUENCE [LARGE SCALE GENOMIC DNA]</scope>
    <source>
        <strain evidence="1 2">A1</strain>
    </source>
</reference>
<comment type="caution">
    <text evidence="1">The sequence shown here is derived from an EMBL/GenBank/DDBJ whole genome shotgun (WGS) entry which is preliminary data.</text>
</comment>
<accession>A0A2N0R2W8</accession>
<dbReference type="EMBL" id="LLXH01001763">
    <property type="protein sequence ID" value="PKC57651.1"/>
    <property type="molecule type" value="Genomic_DNA"/>
</dbReference>
<name>A0A2N0R2W8_9GLOM</name>
<dbReference type="VEuPathDB" id="FungiDB:RhiirA1_472175"/>
<evidence type="ECO:0000313" key="2">
    <source>
        <dbReference type="Proteomes" id="UP000232688"/>
    </source>
</evidence>
<organism evidence="1 2">
    <name type="scientific">Rhizophagus irregularis</name>
    <dbReference type="NCBI Taxonomy" id="588596"/>
    <lineage>
        <taxon>Eukaryota</taxon>
        <taxon>Fungi</taxon>
        <taxon>Fungi incertae sedis</taxon>
        <taxon>Mucoromycota</taxon>
        <taxon>Glomeromycotina</taxon>
        <taxon>Glomeromycetes</taxon>
        <taxon>Glomerales</taxon>
        <taxon>Glomeraceae</taxon>
        <taxon>Rhizophagus</taxon>
    </lineage>
</organism>
<sequence>MLQHFPVSEFIPRIRGVDIEILWRKFYQLYEVLKKPSHTEEEISKFEEDVKNWVRTFCQPTIGQMNSAISISGLYRKENVTPYMHMLTMHIPYCMRQLKEKGLSLRLFLTSSIEKKNHNQVKLFFRGTTMGGGKKKLPVVYDILRDLVIVVGSIFIDEIVLFD</sequence>
<protein>
    <submittedName>
        <fullName evidence="1">Uncharacterized protein</fullName>
    </submittedName>
</protein>
<gene>
    <name evidence="1" type="ORF">RhiirA1_472175</name>
</gene>